<proteinExistence type="predicted"/>
<dbReference type="Gene3D" id="1.10.287.130">
    <property type="match status" value="1"/>
</dbReference>
<evidence type="ECO:0000256" key="1">
    <source>
        <dbReference type="ARBA" id="ARBA00000085"/>
    </source>
</evidence>
<organism evidence="9 10">
    <name type="scientific">Ktedonosporobacter rubrisoli</name>
    <dbReference type="NCBI Taxonomy" id="2509675"/>
    <lineage>
        <taxon>Bacteria</taxon>
        <taxon>Bacillati</taxon>
        <taxon>Chloroflexota</taxon>
        <taxon>Ktedonobacteria</taxon>
        <taxon>Ktedonobacterales</taxon>
        <taxon>Ktedonosporobacteraceae</taxon>
        <taxon>Ktedonosporobacter</taxon>
    </lineage>
</organism>
<dbReference type="PANTHER" id="PTHR43711">
    <property type="entry name" value="TWO-COMPONENT HISTIDINE KINASE"/>
    <property type="match status" value="1"/>
</dbReference>
<evidence type="ECO:0000256" key="2">
    <source>
        <dbReference type="ARBA" id="ARBA00012438"/>
    </source>
</evidence>
<dbReference type="Gene3D" id="3.30.565.10">
    <property type="entry name" value="Histidine kinase-like ATPase, C-terminal domain"/>
    <property type="match status" value="1"/>
</dbReference>
<dbReference type="InterPro" id="IPR005467">
    <property type="entry name" value="His_kinase_dom"/>
</dbReference>
<keyword evidence="7" id="KW-1133">Transmembrane helix</keyword>
<evidence type="ECO:0000256" key="5">
    <source>
        <dbReference type="ARBA" id="ARBA00022777"/>
    </source>
</evidence>
<keyword evidence="3" id="KW-0597">Phosphoprotein</keyword>
<dbReference type="InterPro" id="IPR036890">
    <property type="entry name" value="HATPase_C_sf"/>
</dbReference>
<protein>
    <recommendedName>
        <fullName evidence="2">histidine kinase</fullName>
        <ecNumber evidence="2">2.7.13.3</ecNumber>
    </recommendedName>
</protein>
<dbReference type="OrthoDB" id="151985at2"/>
<dbReference type="InterPro" id="IPR050736">
    <property type="entry name" value="Sensor_HK_Regulatory"/>
</dbReference>
<dbReference type="PRINTS" id="PR00344">
    <property type="entry name" value="BCTRLSENSOR"/>
</dbReference>
<name>A0A4P6JY54_KTERU</name>
<dbReference type="InterPro" id="IPR003594">
    <property type="entry name" value="HATPase_dom"/>
</dbReference>
<dbReference type="InterPro" id="IPR003661">
    <property type="entry name" value="HisK_dim/P_dom"/>
</dbReference>
<dbReference type="PANTHER" id="PTHR43711:SF1">
    <property type="entry name" value="HISTIDINE KINASE 1"/>
    <property type="match status" value="1"/>
</dbReference>
<keyword evidence="7" id="KW-0472">Membrane</keyword>
<comment type="catalytic activity">
    <reaction evidence="1">
        <text>ATP + protein L-histidine = ADP + protein N-phospho-L-histidine.</text>
        <dbReference type="EC" id="2.7.13.3"/>
    </reaction>
</comment>
<evidence type="ECO:0000256" key="3">
    <source>
        <dbReference type="ARBA" id="ARBA00022553"/>
    </source>
</evidence>
<evidence type="ECO:0000256" key="7">
    <source>
        <dbReference type="SAM" id="Phobius"/>
    </source>
</evidence>
<evidence type="ECO:0000259" key="8">
    <source>
        <dbReference type="PROSITE" id="PS50109"/>
    </source>
</evidence>
<keyword evidence="5 9" id="KW-0418">Kinase</keyword>
<dbReference type="KEGG" id="kbs:EPA93_29825"/>
<dbReference type="SMART" id="SM00387">
    <property type="entry name" value="HATPase_c"/>
    <property type="match status" value="1"/>
</dbReference>
<dbReference type="Pfam" id="PF00512">
    <property type="entry name" value="HisKA"/>
    <property type="match status" value="1"/>
</dbReference>
<evidence type="ECO:0000256" key="4">
    <source>
        <dbReference type="ARBA" id="ARBA00022679"/>
    </source>
</evidence>
<keyword evidence="7" id="KW-0812">Transmembrane</keyword>
<dbReference type="EMBL" id="CP035758">
    <property type="protein sequence ID" value="QBD79956.1"/>
    <property type="molecule type" value="Genomic_DNA"/>
</dbReference>
<dbReference type="InterPro" id="IPR004358">
    <property type="entry name" value="Sig_transdc_His_kin-like_C"/>
</dbReference>
<keyword evidence="6" id="KW-0902">Two-component regulatory system</keyword>
<dbReference type="SMART" id="SM00388">
    <property type="entry name" value="HisKA"/>
    <property type="match status" value="1"/>
</dbReference>
<dbReference type="InterPro" id="IPR036097">
    <property type="entry name" value="HisK_dim/P_sf"/>
</dbReference>
<reference evidence="9 10" key="1">
    <citation type="submission" date="2019-01" db="EMBL/GenBank/DDBJ databases">
        <title>Ktedonosporobacter rubrisoli SCAWS-G2.</title>
        <authorList>
            <person name="Huang Y."/>
            <person name="Yan B."/>
        </authorList>
    </citation>
    <scope>NUCLEOTIDE SEQUENCE [LARGE SCALE GENOMIC DNA]</scope>
    <source>
        <strain evidence="9 10">SCAWS-G2</strain>
    </source>
</reference>
<dbReference type="SUPFAM" id="SSF47384">
    <property type="entry name" value="Homodimeric domain of signal transducing histidine kinase"/>
    <property type="match status" value="1"/>
</dbReference>
<dbReference type="CDD" id="cd00075">
    <property type="entry name" value="HATPase"/>
    <property type="match status" value="1"/>
</dbReference>
<dbReference type="GO" id="GO:0000155">
    <property type="term" value="F:phosphorelay sensor kinase activity"/>
    <property type="evidence" value="ECO:0007669"/>
    <property type="project" value="InterPro"/>
</dbReference>
<feature type="transmembrane region" description="Helical" evidence="7">
    <location>
        <begin position="86"/>
        <end position="102"/>
    </location>
</feature>
<dbReference type="Proteomes" id="UP000290365">
    <property type="component" value="Chromosome"/>
</dbReference>
<gene>
    <name evidence="9" type="ORF">EPA93_29825</name>
</gene>
<dbReference type="PROSITE" id="PS50109">
    <property type="entry name" value="HIS_KIN"/>
    <property type="match status" value="1"/>
</dbReference>
<keyword evidence="10" id="KW-1185">Reference proteome</keyword>
<evidence type="ECO:0000256" key="6">
    <source>
        <dbReference type="ARBA" id="ARBA00023012"/>
    </source>
</evidence>
<accession>A0A4P6JY54</accession>
<dbReference type="Pfam" id="PF02518">
    <property type="entry name" value="HATPase_c"/>
    <property type="match status" value="1"/>
</dbReference>
<dbReference type="FunFam" id="3.30.565.10:FF:000006">
    <property type="entry name" value="Sensor histidine kinase WalK"/>
    <property type="match status" value="1"/>
</dbReference>
<evidence type="ECO:0000313" key="9">
    <source>
        <dbReference type="EMBL" id="QBD79956.1"/>
    </source>
</evidence>
<dbReference type="AlphaFoldDB" id="A0A4P6JY54"/>
<feature type="transmembrane region" description="Helical" evidence="7">
    <location>
        <begin position="109"/>
        <end position="127"/>
    </location>
</feature>
<feature type="domain" description="Histidine kinase" evidence="8">
    <location>
        <begin position="197"/>
        <end position="422"/>
    </location>
</feature>
<dbReference type="CDD" id="cd00082">
    <property type="entry name" value="HisKA"/>
    <property type="match status" value="1"/>
</dbReference>
<feature type="transmembrane region" description="Helical" evidence="7">
    <location>
        <begin position="56"/>
        <end position="80"/>
    </location>
</feature>
<sequence length="439" mass="50152">MMGRKGKGMYDSNLTARKALNMHDLILQKVSHTCHAIITKGLNLCNLITWPWPRKLLYLAFPLRLGMCLLCFPLCVFIYLWYLPTAYSILLTLPMGLASWLFSKRGACACFFGYLSIQIMYNLFLFGRELWPPTSVFSLLSNAAVLFVEGSAMVSLRYLLSAEEQARLRAEQGEQQAALAYEQQRQLYQLKSQFILNVNHELRTPLTAASGYLEMLQLLLEENGHLERTKHGEYLNSALRYCEELQALVNNVLQTIEIGSDRTPLKLEQLAVAETVHEVLERFDIFRRHRCRIHLDIAEHLYIWANAQCLHHVLYNLISNAIKYAPEVAPIVIGAWQRHDTPQFVCIYVRDYGPGIPHEELPLLFGQFVRLQRDLAGTVRGTGLGLYISKHLIEAMGGQIWVESTGVPEEGSVFFFTLRNAFPQVLKERIPLTGAYDKT</sequence>
<evidence type="ECO:0000313" key="10">
    <source>
        <dbReference type="Proteomes" id="UP000290365"/>
    </source>
</evidence>
<dbReference type="EC" id="2.7.13.3" evidence="2"/>
<keyword evidence="4" id="KW-0808">Transferase</keyword>
<dbReference type="SUPFAM" id="SSF55874">
    <property type="entry name" value="ATPase domain of HSP90 chaperone/DNA topoisomerase II/histidine kinase"/>
    <property type="match status" value="1"/>
</dbReference>